<dbReference type="InterPro" id="IPR050138">
    <property type="entry name" value="DHOase/Allantoinase_Hydrolase"/>
</dbReference>
<comment type="function">
    <text evidence="1 7">Catalyzes the reversible cyclization of carbamoyl aspartate to dihydroorotate.</text>
</comment>
<keyword evidence="3 7" id="KW-0479">Metal-binding</keyword>
<feature type="binding site" evidence="7">
    <location>
        <position position="151"/>
    </location>
    <ligand>
        <name>Zn(2+)</name>
        <dbReference type="ChEBI" id="CHEBI:29105"/>
        <label>2</label>
    </ligand>
</feature>
<dbReference type="InterPro" id="IPR004722">
    <property type="entry name" value="DHOase"/>
</dbReference>
<dbReference type="GO" id="GO:0044205">
    <property type="term" value="P:'de novo' UMP biosynthetic process"/>
    <property type="evidence" value="ECO:0007669"/>
    <property type="project" value="UniProtKB-UniRule"/>
</dbReference>
<dbReference type="EMBL" id="LM995447">
    <property type="protein sequence ID" value="CDZ24121.1"/>
    <property type="molecule type" value="Genomic_DNA"/>
</dbReference>
<proteinExistence type="inferred from homology"/>
<feature type="domain" description="Amidohydrolase 3" evidence="8">
    <location>
        <begin position="342"/>
        <end position="419"/>
    </location>
</feature>
<dbReference type="Gene3D" id="2.30.40.10">
    <property type="entry name" value="Urease, subunit C, domain 1"/>
    <property type="match status" value="1"/>
</dbReference>
<dbReference type="InterPro" id="IPR032466">
    <property type="entry name" value="Metal_Hydrolase"/>
</dbReference>
<dbReference type="STRING" id="29343.CCDG5_1004"/>
<feature type="binding site" evidence="7">
    <location>
        <position position="60"/>
    </location>
    <ligand>
        <name>Zn(2+)</name>
        <dbReference type="ChEBI" id="CHEBI:29105"/>
        <label>1</label>
    </ligand>
</feature>
<evidence type="ECO:0000256" key="5">
    <source>
        <dbReference type="ARBA" id="ARBA00022833"/>
    </source>
</evidence>
<feature type="binding site" evidence="7">
    <location>
        <position position="307"/>
    </location>
    <ligand>
        <name>substrate</name>
    </ligand>
</feature>
<keyword evidence="6 7" id="KW-0665">Pyrimidine biosynthesis</keyword>
<evidence type="ECO:0000259" key="9">
    <source>
        <dbReference type="Pfam" id="PF12890"/>
    </source>
</evidence>
<dbReference type="GO" id="GO:0005737">
    <property type="term" value="C:cytoplasm"/>
    <property type="evidence" value="ECO:0007669"/>
    <property type="project" value="TreeGrafter"/>
</dbReference>
<dbReference type="GO" id="GO:0004038">
    <property type="term" value="F:allantoinase activity"/>
    <property type="evidence" value="ECO:0007669"/>
    <property type="project" value="TreeGrafter"/>
</dbReference>
<gene>
    <name evidence="7 10" type="primary">pyrC</name>
    <name evidence="10" type="ORF">CCDG5_1004</name>
</gene>
<evidence type="ECO:0000313" key="10">
    <source>
        <dbReference type="EMBL" id="CDZ24121.1"/>
    </source>
</evidence>
<reference evidence="11" key="1">
    <citation type="submission" date="2014-07" db="EMBL/GenBank/DDBJ databases">
        <authorList>
            <person name="Wibberg D."/>
        </authorList>
    </citation>
    <scope>NUCLEOTIDE SEQUENCE [LARGE SCALE GENOMIC DNA]</scope>
    <source>
        <strain evidence="11">DG5</strain>
    </source>
</reference>
<evidence type="ECO:0000256" key="1">
    <source>
        <dbReference type="ARBA" id="ARBA00002368"/>
    </source>
</evidence>
<feature type="binding site" evidence="7">
    <location>
        <position position="276"/>
    </location>
    <ligand>
        <name>substrate</name>
    </ligand>
</feature>
<dbReference type="GO" id="GO:0004151">
    <property type="term" value="F:dihydroorotase activity"/>
    <property type="evidence" value="ECO:0007669"/>
    <property type="project" value="UniProtKB-UniRule"/>
</dbReference>
<dbReference type="KEGG" id="ccel:CCDG5_1004"/>
<dbReference type="PROSITE" id="PS00482">
    <property type="entry name" value="DIHYDROOROTASE_1"/>
    <property type="match status" value="1"/>
</dbReference>
<dbReference type="PATRIC" id="fig|29343.3.peg.1059"/>
<dbReference type="HOGENOM" id="CLU_015572_1_0_9"/>
<dbReference type="PROSITE" id="PS00483">
    <property type="entry name" value="DIHYDROOROTASE_2"/>
    <property type="match status" value="1"/>
</dbReference>
<comment type="catalytic activity">
    <reaction evidence="7">
        <text>(S)-dihydroorotate + H2O = N-carbamoyl-L-aspartate + H(+)</text>
        <dbReference type="Rhea" id="RHEA:24296"/>
        <dbReference type="ChEBI" id="CHEBI:15377"/>
        <dbReference type="ChEBI" id="CHEBI:15378"/>
        <dbReference type="ChEBI" id="CHEBI:30864"/>
        <dbReference type="ChEBI" id="CHEBI:32814"/>
        <dbReference type="EC" id="3.5.2.3"/>
    </reaction>
</comment>
<evidence type="ECO:0000256" key="2">
    <source>
        <dbReference type="ARBA" id="ARBA00010286"/>
    </source>
</evidence>
<dbReference type="Pfam" id="PF07969">
    <property type="entry name" value="Amidohydro_3"/>
    <property type="match status" value="1"/>
</dbReference>
<feature type="binding site" evidence="7">
    <location>
        <position position="94"/>
    </location>
    <ligand>
        <name>substrate</name>
    </ligand>
</feature>
<sequence length="421" mass="44955">MNTESADLLLIKNCRLFDKECDILCSNGYIREMSQGINAKGATIIDASGLYAAPGIVDMHVHLRDPGQTYKEDILTGCAAAAAGGVTSIAAMPNTVPVCDNPEIIEYVKEKSKSTGVHVYPIAAVTKGQNGQELCDFESLKNAGAVAFSDDGKPVENAGLMLEAMKRAHKAGSIVISHCEDSSLAGGIINEGEASKKLNVKGIPNSAEAVQAAREAILSLTSGLPVHIAHVSAAETVEVIREAKKRGAKITAETCPHYICLDESKTLTRDADFRMNPPLRTKKDVEAVIKGLRDGTIDVIATDHAPHTSFEKSDFENAPNGVVGLETSLAVCITYLVKPGILTLKELFEKMSVNPAKILGIKAGTLAIGAKADVVLFDPEEKFLVLPIKLHSKSHNTPFKGMTLYGRVKYTISDGKVIYKA</sequence>
<evidence type="ECO:0000256" key="7">
    <source>
        <dbReference type="HAMAP-Rule" id="MF_00220"/>
    </source>
</evidence>
<comment type="similarity">
    <text evidence="2 7">Belongs to the metallo-dependent hydrolases superfamily. DHOase family. Class I DHOase subfamily.</text>
</comment>
<dbReference type="Proteomes" id="UP000032431">
    <property type="component" value="Chromosome I"/>
</dbReference>
<dbReference type="NCBIfam" id="TIGR00857">
    <property type="entry name" value="pyrC_multi"/>
    <property type="match status" value="1"/>
</dbReference>
<dbReference type="UniPathway" id="UPA00070">
    <property type="reaction ID" value="UER00117"/>
</dbReference>
<keyword evidence="5 7" id="KW-0862">Zinc</keyword>
<dbReference type="CDD" id="cd01317">
    <property type="entry name" value="DHOase_IIa"/>
    <property type="match status" value="1"/>
</dbReference>
<protein>
    <recommendedName>
        <fullName evidence="7">Dihydroorotase</fullName>
        <shortName evidence="7">DHOase</shortName>
        <ecNumber evidence="7">3.5.2.3</ecNumber>
    </recommendedName>
</protein>
<dbReference type="HAMAP" id="MF_00220_B">
    <property type="entry name" value="PyrC_classI_B"/>
    <property type="match status" value="1"/>
</dbReference>
<evidence type="ECO:0000259" key="8">
    <source>
        <dbReference type="Pfam" id="PF07969"/>
    </source>
</evidence>
<dbReference type="InterPro" id="IPR011059">
    <property type="entry name" value="Metal-dep_hydrolase_composite"/>
</dbReference>
<evidence type="ECO:0000256" key="6">
    <source>
        <dbReference type="ARBA" id="ARBA00022975"/>
    </source>
</evidence>
<comment type="pathway">
    <text evidence="7">Pyrimidine metabolism; UMP biosynthesis via de novo pathway; (S)-dihydroorotate from bicarbonate: step 3/3.</text>
</comment>
<dbReference type="Pfam" id="PF12890">
    <property type="entry name" value="DHOase"/>
    <property type="match status" value="1"/>
</dbReference>
<evidence type="ECO:0000256" key="4">
    <source>
        <dbReference type="ARBA" id="ARBA00022801"/>
    </source>
</evidence>
<evidence type="ECO:0000313" key="11">
    <source>
        <dbReference type="Proteomes" id="UP000032431"/>
    </source>
</evidence>
<organism evidence="10 11">
    <name type="scientific">[Clostridium] cellulosi</name>
    <dbReference type="NCBI Taxonomy" id="29343"/>
    <lineage>
        <taxon>Bacteria</taxon>
        <taxon>Bacillati</taxon>
        <taxon>Bacillota</taxon>
        <taxon>Clostridia</taxon>
        <taxon>Eubacteriales</taxon>
        <taxon>Oscillospiraceae</taxon>
        <taxon>Oscillospiraceae incertae sedis</taxon>
    </lineage>
</organism>
<dbReference type="EC" id="3.5.2.3" evidence="7"/>
<dbReference type="SUPFAM" id="SSF51556">
    <property type="entry name" value="Metallo-dependent hydrolases"/>
    <property type="match status" value="1"/>
</dbReference>
<feature type="binding site" evidence="7">
    <location>
        <position position="151"/>
    </location>
    <ligand>
        <name>Zn(2+)</name>
        <dbReference type="ChEBI" id="CHEBI:29105"/>
        <label>1</label>
    </ligand>
</feature>
<feature type="binding site" evidence="7">
    <location>
        <position position="230"/>
    </location>
    <ligand>
        <name>Zn(2+)</name>
        <dbReference type="ChEBI" id="CHEBI:29105"/>
        <label>2</label>
    </ligand>
</feature>
<dbReference type="InterPro" id="IPR013108">
    <property type="entry name" value="Amidohydro_3"/>
</dbReference>
<dbReference type="GO" id="GO:0006145">
    <property type="term" value="P:purine nucleobase catabolic process"/>
    <property type="evidence" value="ECO:0007669"/>
    <property type="project" value="TreeGrafter"/>
</dbReference>
<accession>A0A078KKB3</accession>
<dbReference type="PANTHER" id="PTHR43668">
    <property type="entry name" value="ALLANTOINASE"/>
    <property type="match status" value="1"/>
</dbReference>
<feature type="binding site" evidence="7">
    <location>
        <position position="178"/>
    </location>
    <ligand>
        <name>Zn(2+)</name>
        <dbReference type="ChEBI" id="CHEBI:29105"/>
        <label>2</label>
    </ligand>
</feature>
<comment type="cofactor">
    <cofactor evidence="7">
        <name>Zn(2+)</name>
        <dbReference type="ChEBI" id="CHEBI:29105"/>
    </cofactor>
    <text evidence="7">Binds 2 Zn(2+) ions per subunit.</text>
</comment>
<dbReference type="GO" id="GO:0008270">
    <property type="term" value="F:zinc ion binding"/>
    <property type="evidence" value="ECO:0007669"/>
    <property type="project" value="UniProtKB-UniRule"/>
</dbReference>
<comment type="caution">
    <text evidence="7">Lacks conserved residue(s) required for the propagation of feature annotation.</text>
</comment>
<feature type="binding site" evidence="7">
    <location>
        <position position="303"/>
    </location>
    <ligand>
        <name>Zn(2+)</name>
        <dbReference type="ChEBI" id="CHEBI:29105"/>
        <label>1</label>
    </ligand>
</feature>
<feature type="binding site" evidence="7">
    <location>
        <position position="62"/>
    </location>
    <ligand>
        <name>Zn(2+)</name>
        <dbReference type="ChEBI" id="CHEBI:29105"/>
        <label>1</label>
    </ligand>
</feature>
<dbReference type="SUPFAM" id="SSF51338">
    <property type="entry name" value="Composite domain of metallo-dependent hydrolases"/>
    <property type="match status" value="1"/>
</dbReference>
<keyword evidence="4 7" id="KW-0378">Hydrolase</keyword>
<dbReference type="AlphaFoldDB" id="A0A078KKB3"/>
<feature type="binding site" evidence="7">
    <location>
        <begin position="62"/>
        <end position="64"/>
    </location>
    <ligand>
        <name>substrate</name>
    </ligand>
</feature>
<keyword evidence="11" id="KW-1185">Reference proteome</keyword>
<dbReference type="Gene3D" id="3.20.20.140">
    <property type="entry name" value="Metal-dependent hydrolases"/>
    <property type="match status" value="1"/>
</dbReference>
<name>A0A078KKB3_9FIRM</name>
<dbReference type="OrthoDB" id="9765462at2"/>
<dbReference type="InterPro" id="IPR002195">
    <property type="entry name" value="Dihydroorotase_CS"/>
</dbReference>
<dbReference type="PANTHER" id="PTHR43668:SF2">
    <property type="entry name" value="ALLANTOINASE"/>
    <property type="match status" value="1"/>
</dbReference>
<feature type="domain" description="Dihydroorotase catalytic" evidence="9">
    <location>
        <begin position="53"/>
        <end position="235"/>
    </location>
</feature>
<dbReference type="InterPro" id="IPR024403">
    <property type="entry name" value="DHOase_cat"/>
</dbReference>
<feature type="active site" evidence="7">
    <location>
        <position position="303"/>
    </location>
</feature>
<evidence type="ECO:0000256" key="3">
    <source>
        <dbReference type="ARBA" id="ARBA00022723"/>
    </source>
</evidence>